<dbReference type="EMBL" id="JRHO01000013">
    <property type="protein sequence ID" value="KGK98713.1"/>
    <property type="molecule type" value="Genomic_DNA"/>
</dbReference>
<dbReference type="AlphaFoldDB" id="A0A099T3E1"/>
<dbReference type="InterPro" id="IPR016024">
    <property type="entry name" value="ARM-type_fold"/>
</dbReference>
<dbReference type="Proteomes" id="UP000029859">
    <property type="component" value="Unassembled WGS sequence"/>
</dbReference>
<dbReference type="RefSeq" id="WP_048194580.1">
    <property type="nucleotide sequence ID" value="NZ_CAAGSM010000012.1"/>
</dbReference>
<proteinExistence type="predicted"/>
<dbReference type="OrthoDB" id="142535at2157"/>
<reference evidence="1 2" key="1">
    <citation type="submission" date="2014-09" db="EMBL/GenBank/DDBJ databases">
        <title>Draft genome sequence of an obligately methylotrophic methanogen, Methanococcoides methylutens, isolated from marine sediment.</title>
        <authorList>
            <person name="Guan Y."/>
            <person name="Ngugi D.K."/>
            <person name="Blom J."/>
            <person name="Ali S."/>
            <person name="Ferry J.G."/>
            <person name="Stingl U."/>
        </authorList>
    </citation>
    <scope>NUCLEOTIDE SEQUENCE [LARGE SCALE GENOMIC DNA]</scope>
    <source>
        <strain evidence="1 2">DSM 2657</strain>
    </source>
</reference>
<organism evidence="1 2">
    <name type="scientific">Methanococcoides methylutens</name>
    <dbReference type="NCBI Taxonomy" id="2226"/>
    <lineage>
        <taxon>Archaea</taxon>
        <taxon>Methanobacteriati</taxon>
        <taxon>Methanobacteriota</taxon>
        <taxon>Stenosarchaea group</taxon>
        <taxon>Methanomicrobia</taxon>
        <taxon>Methanosarcinales</taxon>
        <taxon>Methanosarcinaceae</taxon>
        <taxon>Methanococcoides</taxon>
    </lineage>
</organism>
<dbReference type="SUPFAM" id="SSF48371">
    <property type="entry name" value="ARM repeat"/>
    <property type="match status" value="1"/>
</dbReference>
<name>A0A099T3E1_METMT</name>
<evidence type="ECO:0000313" key="1">
    <source>
        <dbReference type="EMBL" id="KGK98713.1"/>
    </source>
</evidence>
<gene>
    <name evidence="1" type="ORF">LI82_07665</name>
</gene>
<keyword evidence="2" id="KW-1185">Reference proteome</keyword>
<accession>A0A099T3E1</accession>
<sequence>MSTKKSIRKEEIIEFDNEVVDYVSEKGFVRKGKLIDYLYETHPKDSGYSKPNVEKKISKLIQRGILTTLKFEELEAYGIEETDRRSSYILPKDFSGIKNHIDFIFEGLETDNINMQKRVLDEINLYKTKYSLTPNQLDVLIQFLNSKDDELTVNILRVIYRHLINKNIKPKNEKEFLDKLRRLLKEYPHPVEKGSPIRSYIIWLLGFYNDEAVIDRLIEDAKDLDLLISVFDDYSYEFTAKLIEDHRTELFGLENELIAEGKLQNSGLIAEIRKKALTNLEKTKEDGSWSYRPE</sequence>
<protein>
    <submittedName>
        <fullName evidence="1">Uncharacterized protein</fullName>
    </submittedName>
</protein>
<comment type="caution">
    <text evidence="1">The sequence shown here is derived from an EMBL/GenBank/DDBJ whole genome shotgun (WGS) entry which is preliminary data.</text>
</comment>
<evidence type="ECO:0000313" key="2">
    <source>
        <dbReference type="Proteomes" id="UP000029859"/>
    </source>
</evidence>